<evidence type="ECO:0000256" key="2">
    <source>
        <dbReference type="ARBA" id="ARBA00005992"/>
    </source>
</evidence>
<sequence length="546" mass="63149">MRSRFWTLVLVSIFISSATAVELTGEKAVPVSDVAWIDDVEGEVGHLVHKKLLTSLYFRFSYQPLWIDGMAKDELETQVNVISLSGISTEFAWRATVLRDAKMSADWRVYDVFATDTLLSLMSYNSLIAERGRDWLFGKGVDIELPLPDFQQVSQLVNAASRNGLYPYIDSLRPQPKQYWAMVKAIISLQELEPLHWPTFQQKGLIKPKYRLNKSDALITSLMRHGVLDVSTARRLIVNQTDRYVPELVEAVRRFQTRHGLKSDGVIGSQTKKWLNKTPKDRVKLIALNIERMRYWPVKTHQVIFVNIPGYELDLWMDDKVVLNSKVIVGRPSRKTPIFNAHVNSVVLNPHWNVPIKIMRKDILPKASRDSNYLTENRYRVLNSWVKSTEIPVEDIDWTTFKPHTFPYRLQQAPGKQNALGLYKFNIPNNNAIYLHDTPAKSLFDEGRRAFSSGCVRVEQAQVLAELLLHRSGLEKRRYAKYKKTFTTKQVSLKERIDVHAIYQTAWVNAQGNVEYRDDVYQYDIAPEFERTQLDWPPTLLTKNQL</sequence>
<evidence type="ECO:0000256" key="6">
    <source>
        <dbReference type="ARBA" id="ARBA00023316"/>
    </source>
</evidence>
<reference evidence="10 11" key="1">
    <citation type="submission" date="2017-10" db="EMBL/GenBank/DDBJ databases">
        <title>Nyctiphanis sp. nov., isolated from the stomach of the euphausiid Nyctiphanes simplex (Hansen, 1911) in the Gulf of California.</title>
        <authorList>
            <person name="Gomez-Gil B."/>
            <person name="Aguilar-Mendez M."/>
            <person name="Lopez-Cortes A."/>
            <person name="Gomez-Gutierrez J."/>
            <person name="Roque A."/>
            <person name="Lang E."/>
            <person name="Gonzalez-Castillo A."/>
        </authorList>
    </citation>
    <scope>NUCLEOTIDE SEQUENCE [LARGE SCALE GENOMIC DNA]</scope>
    <source>
        <strain evidence="10 11">CAIM 600</strain>
    </source>
</reference>
<dbReference type="GO" id="GO:0004180">
    <property type="term" value="F:carboxypeptidase activity"/>
    <property type="evidence" value="ECO:0007669"/>
    <property type="project" value="UniProtKB-ARBA"/>
</dbReference>
<dbReference type="GO" id="GO:0008360">
    <property type="term" value="P:regulation of cell shape"/>
    <property type="evidence" value="ECO:0007669"/>
    <property type="project" value="UniProtKB-UniRule"/>
</dbReference>
<dbReference type="EMBL" id="PEIB01000003">
    <property type="protein sequence ID" value="RXJ74383.1"/>
    <property type="molecule type" value="Genomic_DNA"/>
</dbReference>
<feature type="active site" description="Proton donor/acceptor" evidence="7">
    <location>
        <position position="436"/>
    </location>
</feature>
<dbReference type="Pfam" id="PF20142">
    <property type="entry name" value="Scaffold"/>
    <property type="match status" value="1"/>
</dbReference>
<dbReference type="SUPFAM" id="SSF141523">
    <property type="entry name" value="L,D-transpeptidase catalytic domain-like"/>
    <property type="match status" value="1"/>
</dbReference>
<evidence type="ECO:0000313" key="10">
    <source>
        <dbReference type="EMBL" id="RXJ74383.1"/>
    </source>
</evidence>
<comment type="pathway">
    <text evidence="1 7">Cell wall biogenesis; peptidoglycan biosynthesis.</text>
</comment>
<dbReference type="SUPFAM" id="SSF53955">
    <property type="entry name" value="Lysozyme-like"/>
    <property type="match status" value="1"/>
</dbReference>
<dbReference type="UniPathway" id="UPA00219"/>
<dbReference type="InterPro" id="IPR052905">
    <property type="entry name" value="LD-transpeptidase_YkuD-like"/>
</dbReference>
<comment type="similarity">
    <text evidence="2">Belongs to the YkuD family.</text>
</comment>
<dbReference type="InterPro" id="IPR002477">
    <property type="entry name" value="Peptidoglycan-bd-like"/>
</dbReference>
<dbReference type="PROSITE" id="PS52029">
    <property type="entry name" value="LD_TPASE"/>
    <property type="match status" value="1"/>
</dbReference>
<keyword evidence="5 7" id="KW-0573">Peptidoglycan synthesis</keyword>
<protein>
    <submittedName>
        <fullName evidence="10">Murein L,D-transpeptidase</fullName>
    </submittedName>
</protein>
<evidence type="ECO:0000256" key="4">
    <source>
        <dbReference type="ARBA" id="ARBA00022960"/>
    </source>
</evidence>
<keyword evidence="11" id="KW-1185">Reference proteome</keyword>
<feature type="signal peptide" evidence="8">
    <location>
        <begin position="1"/>
        <end position="20"/>
    </location>
</feature>
<dbReference type="Gene3D" id="2.40.440.10">
    <property type="entry name" value="L,D-transpeptidase catalytic domain-like"/>
    <property type="match status" value="1"/>
</dbReference>
<feature type="domain" description="L,D-TPase catalytic" evidence="9">
    <location>
        <begin position="302"/>
        <end position="479"/>
    </location>
</feature>
<dbReference type="Proteomes" id="UP000290287">
    <property type="component" value="Unassembled WGS sequence"/>
</dbReference>
<feature type="chain" id="PRO_5020503310" evidence="8">
    <location>
        <begin position="21"/>
        <end position="546"/>
    </location>
</feature>
<proteinExistence type="inferred from homology"/>
<evidence type="ECO:0000256" key="3">
    <source>
        <dbReference type="ARBA" id="ARBA00022679"/>
    </source>
</evidence>
<keyword evidence="3" id="KW-0808">Transferase</keyword>
<evidence type="ECO:0000313" key="11">
    <source>
        <dbReference type="Proteomes" id="UP000290287"/>
    </source>
</evidence>
<evidence type="ECO:0000256" key="7">
    <source>
        <dbReference type="PROSITE-ProRule" id="PRU01373"/>
    </source>
</evidence>
<accession>A0A4Q0YUD3</accession>
<comment type="caution">
    <text evidence="10">The sequence shown here is derived from an EMBL/GenBank/DDBJ whole genome shotgun (WGS) entry which is preliminary data.</text>
</comment>
<dbReference type="InterPro" id="IPR036366">
    <property type="entry name" value="PGBDSf"/>
</dbReference>
<dbReference type="GO" id="GO:0071555">
    <property type="term" value="P:cell wall organization"/>
    <property type="evidence" value="ECO:0007669"/>
    <property type="project" value="UniProtKB-UniRule"/>
</dbReference>
<dbReference type="CDD" id="cd16913">
    <property type="entry name" value="YkuD_like"/>
    <property type="match status" value="1"/>
</dbReference>
<dbReference type="InterPro" id="IPR038063">
    <property type="entry name" value="Transpep_catalytic_dom"/>
</dbReference>
<dbReference type="Gene3D" id="1.10.101.10">
    <property type="entry name" value="PGBD-like superfamily/PGBD"/>
    <property type="match status" value="1"/>
</dbReference>
<keyword evidence="8" id="KW-0732">Signal</keyword>
<evidence type="ECO:0000256" key="5">
    <source>
        <dbReference type="ARBA" id="ARBA00022984"/>
    </source>
</evidence>
<keyword evidence="4 7" id="KW-0133">Cell shape</keyword>
<dbReference type="GO" id="GO:0016740">
    <property type="term" value="F:transferase activity"/>
    <property type="evidence" value="ECO:0007669"/>
    <property type="project" value="UniProtKB-KW"/>
</dbReference>
<dbReference type="PANTHER" id="PTHR41533">
    <property type="entry name" value="L,D-TRANSPEPTIDASE HI_1667-RELATED"/>
    <property type="match status" value="1"/>
</dbReference>
<dbReference type="InterPro" id="IPR023346">
    <property type="entry name" value="Lysozyme-like_dom_sf"/>
</dbReference>
<gene>
    <name evidence="10" type="ORF">CS022_03835</name>
</gene>
<dbReference type="Pfam" id="PF03734">
    <property type="entry name" value="YkuD"/>
    <property type="match status" value="1"/>
</dbReference>
<dbReference type="InterPro" id="IPR045380">
    <property type="entry name" value="LD_TPept_scaffold_dom"/>
</dbReference>
<dbReference type="PANTHER" id="PTHR41533:SF1">
    <property type="entry name" value="L,D-TRANSPEPTIDASE YCBB-RELATED"/>
    <property type="match status" value="1"/>
</dbReference>
<dbReference type="GO" id="GO:0009252">
    <property type="term" value="P:peptidoglycan biosynthetic process"/>
    <property type="evidence" value="ECO:0007669"/>
    <property type="project" value="UniProtKB-UniPathway"/>
</dbReference>
<evidence type="ECO:0000259" key="9">
    <source>
        <dbReference type="PROSITE" id="PS52029"/>
    </source>
</evidence>
<evidence type="ECO:0000256" key="1">
    <source>
        <dbReference type="ARBA" id="ARBA00004752"/>
    </source>
</evidence>
<dbReference type="InterPro" id="IPR005490">
    <property type="entry name" value="LD_TPept_cat_dom"/>
</dbReference>
<organism evidence="10 11">
    <name type="scientific">Veronia nyctiphanis</name>
    <dbReference type="NCBI Taxonomy" id="1278244"/>
    <lineage>
        <taxon>Bacteria</taxon>
        <taxon>Pseudomonadati</taxon>
        <taxon>Pseudomonadota</taxon>
        <taxon>Gammaproteobacteria</taxon>
        <taxon>Vibrionales</taxon>
        <taxon>Vibrionaceae</taxon>
        <taxon>Veronia</taxon>
    </lineage>
</organism>
<name>A0A4Q0YUD3_9GAMM</name>
<evidence type="ECO:0000256" key="8">
    <source>
        <dbReference type="SAM" id="SignalP"/>
    </source>
</evidence>
<feature type="active site" description="Nucleophile" evidence="7">
    <location>
        <position position="455"/>
    </location>
</feature>
<dbReference type="AlphaFoldDB" id="A0A4Q0YUD3"/>
<keyword evidence="6 7" id="KW-0961">Cell wall biogenesis/degradation</keyword>
<dbReference type="Pfam" id="PF01471">
    <property type="entry name" value="PG_binding_1"/>
    <property type="match status" value="1"/>
</dbReference>
<dbReference type="OrthoDB" id="9778545at2"/>